<dbReference type="EMBL" id="CAIX01000423">
    <property type="protein sequence ID" value="CCI10835.1"/>
    <property type="molecule type" value="Genomic_DNA"/>
</dbReference>
<organism evidence="2 3">
    <name type="scientific">Albugo candida</name>
    <dbReference type="NCBI Taxonomy" id="65357"/>
    <lineage>
        <taxon>Eukaryota</taxon>
        <taxon>Sar</taxon>
        <taxon>Stramenopiles</taxon>
        <taxon>Oomycota</taxon>
        <taxon>Peronosporomycetes</taxon>
        <taxon>Albuginales</taxon>
        <taxon>Albuginaceae</taxon>
        <taxon>Albugo</taxon>
    </lineage>
</organism>
<protein>
    <submittedName>
        <fullName evidence="2">Uncharacterized protein</fullName>
    </submittedName>
</protein>
<sequence>MAERMVAIREVPRVRSRSTNNRSSRDARRLQTRPCQSPARYRRLCTHHLLTLLRSISSVIHRCCSNPDTWTHRPADYMDLRPLWIEENEASGCISCRGALIESNAFLIVKMRPVFTQ</sequence>
<evidence type="ECO:0000313" key="3">
    <source>
        <dbReference type="Proteomes" id="UP000053237"/>
    </source>
</evidence>
<dbReference type="Proteomes" id="UP000053237">
    <property type="component" value="Unassembled WGS sequence"/>
</dbReference>
<name>A0A024FUN3_9STRA</name>
<feature type="region of interest" description="Disordered" evidence="1">
    <location>
        <begin position="12"/>
        <end position="33"/>
    </location>
</feature>
<accession>A0A024FUN3</accession>
<evidence type="ECO:0000256" key="1">
    <source>
        <dbReference type="SAM" id="MobiDB-lite"/>
    </source>
</evidence>
<dbReference type="AlphaFoldDB" id="A0A024FUN3"/>
<proteinExistence type="predicted"/>
<keyword evidence="3" id="KW-1185">Reference proteome</keyword>
<dbReference type="InParanoid" id="A0A024FUN3"/>
<gene>
    <name evidence="2" type="ORF">BN9_118180</name>
</gene>
<comment type="caution">
    <text evidence="2">The sequence shown here is derived from an EMBL/GenBank/DDBJ whole genome shotgun (WGS) entry which is preliminary data.</text>
</comment>
<reference evidence="2 3" key="1">
    <citation type="submission" date="2012-05" db="EMBL/GenBank/DDBJ databases">
        <title>Recombination and specialization in a pathogen metapopulation.</title>
        <authorList>
            <person name="Gardiner A."/>
            <person name="Kemen E."/>
            <person name="Schultz-Larsen T."/>
            <person name="MacLean D."/>
            <person name="Van Oosterhout C."/>
            <person name="Jones J.D.G."/>
        </authorList>
    </citation>
    <scope>NUCLEOTIDE SEQUENCE [LARGE SCALE GENOMIC DNA]</scope>
    <source>
        <strain evidence="2 3">Ac Nc2</strain>
    </source>
</reference>
<evidence type="ECO:0000313" key="2">
    <source>
        <dbReference type="EMBL" id="CCI10835.1"/>
    </source>
</evidence>